<evidence type="ECO:0000313" key="2">
    <source>
        <dbReference type="Proteomes" id="UP001151760"/>
    </source>
</evidence>
<comment type="caution">
    <text evidence="1">The sequence shown here is derived from an EMBL/GenBank/DDBJ whole genome shotgun (WGS) entry which is preliminary data.</text>
</comment>
<keyword evidence="2" id="KW-1185">Reference proteome</keyword>
<accession>A0ABQ5CRD6</accession>
<gene>
    <name evidence="1" type="ORF">Tco_0909930</name>
</gene>
<reference evidence="1" key="2">
    <citation type="submission" date="2022-01" db="EMBL/GenBank/DDBJ databases">
        <authorList>
            <person name="Yamashiro T."/>
            <person name="Shiraishi A."/>
            <person name="Satake H."/>
            <person name="Nakayama K."/>
        </authorList>
    </citation>
    <scope>NUCLEOTIDE SEQUENCE</scope>
</reference>
<proteinExistence type="predicted"/>
<protein>
    <submittedName>
        <fullName evidence="1">Uncharacterized protein</fullName>
    </submittedName>
</protein>
<dbReference type="EMBL" id="BQNB010014561">
    <property type="protein sequence ID" value="GJT29655.1"/>
    <property type="molecule type" value="Genomic_DNA"/>
</dbReference>
<name>A0ABQ5CRD6_9ASTR</name>
<evidence type="ECO:0000313" key="1">
    <source>
        <dbReference type="EMBL" id="GJT29655.1"/>
    </source>
</evidence>
<sequence>MDTLEQQLTKETILESNCQNAFRVLKTQFEKIFTSVLIKPSSLDGTYARKDFHAYTVMEPQLFKETILKNFDFIENYMLKTIIHAQTILEKKTKQKRVAWYLFRKLHSHLKHLSHDNLKGTRIESGFKCAFATLFGQDLETFTGTMFLYMDQLQKQLDNEEFQEIESMSAFKVLQTQFQMFIKSRFYLDDEYVDMIRNKFLQYTT</sequence>
<reference evidence="1" key="1">
    <citation type="journal article" date="2022" name="Int. J. Mol. Sci.">
        <title>Draft Genome of Tanacetum Coccineum: Genomic Comparison of Closely Related Tanacetum-Family Plants.</title>
        <authorList>
            <person name="Yamashiro T."/>
            <person name="Shiraishi A."/>
            <person name="Nakayama K."/>
            <person name="Satake H."/>
        </authorList>
    </citation>
    <scope>NUCLEOTIDE SEQUENCE</scope>
</reference>
<dbReference type="Proteomes" id="UP001151760">
    <property type="component" value="Unassembled WGS sequence"/>
</dbReference>
<organism evidence="1 2">
    <name type="scientific">Tanacetum coccineum</name>
    <dbReference type="NCBI Taxonomy" id="301880"/>
    <lineage>
        <taxon>Eukaryota</taxon>
        <taxon>Viridiplantae</taxon>
        <taxon>Streptophyta</taxon>
        <taxon>Embryophyta</taxon>
        <taxon>Tracheophyta</taxon>
        <taxon>Spermatophyta</taxon>
        <taxon>Magnoliopsida</taxon>
        <taxon>eudicotyledons</taxon>
        <taxon>Gunneridae</taxon>
        <taxon>Pentapetalae</taxon>
        <taxon>asterids</taxon>
        <taxon>campanulids</taxon>
        <taxon>Asterales</taxon>
        <taxon>Asteraceae</taxon>
        <taxon>Asteroideae</taxon>
        <taxon>Anthemideae</taxon>
        <taxon>Anthemidinae</taxon>
        <taxon>Tanacetum</taxon>
    </lineage>
</organism>